<keyword evidence="2 5" id="KW-0812">Transmembrane</keyword>
<organism evidence="6">
    <name type="scientific">Hyaloperonospora arabidopsidis (strain Emoy2)</name>
    <name type="common">Downy mildew agent</name>
    <name type="synonym">Peronospora arabidopsidis</name>
    <dbReference type="NCBI Taxonomy" id="559515"/>
    <lineage>
        <taxon>Eukaryota</taxon>
        <taxon>Sar</taxon>
        <taxon>Stramenopiles</taxon>
        <taxon>Oomycota</taxon>
        <taxon>Peronosporomycetes</taxon>
        <taxon>Peronosporales</taxon>
        <taxon>Peronosporaceae</taxon>
        <taxon>Hyaloperonospora</taxon>
    </lineage>
</organism>
<keyword evidence="5" id="KW-0496">Mitochondrion</keyword>
<name>A0A090C2V4_HYAAE</name>
<dbReference type="Pfam" id="PF02466">
    <property type="entry name" value="Tim17"/>
    <property type="match status" value="1"/>
</dbReference>
<dbReference type="PANTHER" id="PTHR14110:SF18">
    <property type="entry name" value="OUTER ENVELOPE PORE PROTEIN 16-3, CHLOROPLASTIC_MITOCHONDRIAL"/>
    <property type="match status" value="1"/>
</dbReference>
<evidence type="ECO:0000256" key="1">
    <source>
        <dbReference type="ARBA" id="ARBA00004141"/>
    </source>
</evidence>
<keyword evidence="5" id="KW-0813">Transport</keyword>
<feature type="transmembrane region" description="Helical" evidence="5">
    <location>
        <begin position="170"/>
        <end position="188"/>
    </location>
</feature>
<comment type="function">
    <text evidence="5">Essential core component of the TIM22 complex, a complex that mediates the import and insertion of multi-pass transmembrane proteins into the mitochondrial inner membrane. In the TIM22 complex, it constitutes the voltage-activated and signal-gated channel. Forms a twin-pore translocase that uses the membrane potential as external driving force in 2 voltage-dependent steps.</text>
</comment>
<proteinExistence type="evidence at transcript level"/>
<dbReference type="GO" id="GO:0045039">
    <property type="term" value="P:protein insertion into mitochondrial inner membrane"/>
    <property type="evidence" value="ECO:0007669"/>
    <property type="project" value="UniProtKB-UniRule"/>
</dbReference>
<keyword evidence="5" id="KW-0653">Protein transport</keyword>
<evidence type="ECO:0000256" key="5">
    <source>
        <dbReference type="RuleBase" id="RU367038"/>
    </source>
</evidence>
<keyword evidence="5" id="KW-0811">Translocation</keyword>
<evidence type="ECO:0000256" key="3">
    <source>
        <dbReference type="ARBA" id="ARBA00022989"/>
    </source>
</evidence>
<comment type="similarity">
    <text evidence="5">Belongs to the Tim17/Tim22/Tim23 family.</text>
</comment>
<keyword evidence="3 5" id="KW-1133">Transmembrane helix</keyword>
<sequence length="203" mass="21305">MTCYKRPTLVTSPTLCMGSMGGLLPLLTVGNAISISESRDSLCAPPTASKRASSDCVSTTTLLIFRGIGAGLAWTIGVDGYALANKTGAEWKRQVAAHPGSSVSREVARSLARLSIRNMLGFATFLGIFSGVSCALEKGRGKSDLLNPFVGGCTAGTVILPRELRNPRTLLTAAILCGSASVALHYFIPSGDRKNESVLIETR</sequence>
<reference evidence="6" key="1">
    <citation type="journal article" date="2014" name="PLoS Pathog.">
        <title>Expression profiling during Arabidopsis/downy mildew interaction reveals a highly-expressed effector that attenuates responses to salicylic acid.</title>
        <authorList>
            <person name="Asai S."/>
            <person name="Rallapalli G."/>
            <person name="Piquerez S.J.M."/>
            <person name="Caillaud M.C."/>
            <person name="Furzer O.J."/>
            <person name="Ishaque N."/>
            <person name="Wirthmueller L."/>
            <person name="Fabro G."/>
            <person name="Shirasu K."/>
            <person name="Jones J.D.G."/>
        </authorList>
    </citation>
    <scope>NUCLEOTIDE SEQUENCE</scope>
    <source>
        <strain evidence="6">Emoy2</strain>
    </source>
</reference>
<dbReference type="EMBL" id="AB922528">
    <property type="protein sequence ID" value="BAP69104.1"/>
    <property type="molecule type" value="mRNA"/>
</dbReference>
<dbReference type="InterPro" id="IPR039175">
    <property type="entry name" value="TIM22"/>
</dbReference>
<comment type="subunit">
    <text evidence="5">Component of the TIM22 complex.</text>
</comment>
<dbReference type="GO" id="GO:0008320">
    <property type="term" value="F:protein transmembrane transporter activity"/>
    <property type="evidence" value="ECO:0007669"/>
    <property type="project" value="UniProtKB-UniRule"/>
</dbReference>
<accession>A0A090C2V4</accession>
<keyword evidence="4 5" id="KW-0472">Membrane</keyword>
<evidence type="ECO:0000256" key="4">
    <source>
        <dbReference type="ARBA" id="ARBA00023136"/>
    </source>
</evidence>
<evidence type="ECO:0000256" key="2">
    <source>
        <dbReference type="ARBA" id="ARBA00022692"/>
    </source>
</evidence>
<dbReference type="PANTHER" id="PTHR14110">
    <property type="entry name" value="MITOCHONDRIAL IMPORT INNER MEMBRANE TRANSLOCASE SUBUNIT TIM22"/>
    <property type="match status" value="1"/>
</dbReference>
<evidence type="ECO:0000313" key="6">
    <source>
        <dbReference type="EMBL" id="BAP69104.1"/>
    </source>
</evidence>
<feature type="transmembrane region" description="Helical" evidence="5">
    <location>
        <begin position="119"/>
        <end position="136"/>
    </location>
</feature>
<dbReference type="GO" id="GO:0042721">
    <property type="term" value="C:TIM22 mitochondrial import inner membrane insertion complex"/>
    <property type="evidence" value="ECO:0007669"/>
    <property type="project" value="UniProtKB-UniRule"/>
</dbReference>
<keyword evidence="5" id="KW-0999">Mitochondrion inner membrane</keyword>
<protein>
    <recommendedName>
        <fullName evidence="5">Mitochondrial import inner membrane translocase subunit TIM22</fullName>
    </recommendedName>
</protein>
<comment type="subcellular location">
    <subcellularLocation>
        <location evidence="1">Membrane</location>
        <topology evidence="1">Multi-pass membrane protein</topology>
    </subcellularLocation>
    <subcellularLocation>
        <location evidence="5">Mitochondrion inner membrane</location>
        <topology evidence="5">Multi-pass membrane protein</topology>
    </subcellularLocation>
</comment>
<feature type="non-terminal residue" evidence="6">
    <location>
        <position position="203"/>
    </location>
</feature>
<gene>
    <name evidence="6" type="primary">HaRxLL444b</name>
</gene>
<dbReference type="AlphaFoldDB" id="A0A090C2V4"/>